<sequence>MYTNFKKSAEYYDISDNFSLNFKDSQSQLNKQTSIQSQSQDTQFKNILTQLKNNSESTQGSEQIVERSSFNCMSTLEINEDEQELLFFNGNDQKFSFEKQDLETPKKRNSQQQNFIADYFFDIEDRINCWLDSQGIKQVSPLDKKDEYFEQKKKIISTQVLQSQNDLNEESNQTPSAKNLRKQSLLERRKLNKIIGPKSCYELDYINCSLPKQENYMSIFTASDFTL</sequence>
<proteinExistence type="predicted"/>
<dbReference type="InParanoid" id="Q233I6"/>
<dbReference type="GeneID" id="7847171"/>
<gene>
    <name evidence="1" type="ORF">TTHERM_00392630</name>
</gene>
<evidence type="ECO:0000313" key="2">
    <source>
        <dbReference type="Proteomes" id="UP000009168"/>
    </source>
</evidence>
<name>Q233I6_TETTS</name>
<dbReference type="EMBL" id="GG662770">
    <property type="protein sequence ID" value="EAR91594.3"/>
    <property type="molecule type" value="Genomic_DNA"/>
</dbReference>
<dbReference type="HOGENOM" id="CLU_1221804_0_0_1"/>
<dbReference type="Proteomes" id="UP000009168">
    <property type="component" value="Unassembled WGS sequence"/>
</dbReference>
<protein>
    <submittedName>
        <fullName evidence="1">Uncharacterized protein</fullName>
    </submittedName>
</protein>
<evidence type="ECO:0000313" key="1">
    <source>
        <dbReference type="EMBL" id="EAR91594.3"/>
    </source>
</evidence>
<dbReference type="RefSeq" id="XP_001011839.3">
    <property type="nucleotide sequence ID" value="XM_001011839.4"/>
</dbReference>
<dbReference type="KEGG" id="tet:TTHERM_00392630"/>
<organism evidence="1 2">
    <name type="scientific">Tetrahymena thermophila (strain SB210)</name>
    <dbReference type="NCBI Taxonomy" id="312017"/>
    <lineage>
        <taxon>Eukaryota</taxon>
        <taxon>Sar</taxon>
        <taxon>Alveolata</taxon>
        <taxon>Ciliophora</taxon>
        <taxon>Intramacronucleata</taxon>
        <taxon>Oligohymenophorea</taxon>
        <taxon>Hymenostomatida</taxon>
        <taxon>Tetrahymenina</taxon>
        <taxon>Tetrahymenidae</taxon>
        <taxon>Tetrahymena</taxon>
    </lineage>
</organism>
<dbReference type="AlphaFoldDB" id="Q233I6"/>
<keyword evidence="2" id="KW-1185">Reference proteome</keyword>
<accession>Q233I6</accession>
<reference evidence="2" key="1">
    <citation type="journal article" date="2006" name="PLoS Biol.">
        <title>Macronuclear genome sequence of the ciliate Tetrahymena thermophila, a model eukaryote.</title>
        <authorList>
            <person name="Eisen J.A."/>
            <person name="Coyne R.S."/>
            <person name="Wu M."/>
            <person name="Wu D."/>
            <person name="Thiagarajan M."/>
            <person name="Wortman J.R."/>
            <person name="Badger J.H."/>
            <person name="Ren Q."/>
            <person name="Amedeo P."/>
            <person name="Jones K.M."/>
            <person name="Tallon L.J."/>
            <person name="Delcher A.L."/>
            <person name="Salzberg S.L."/>
            <person name="Silva J.C."/>
            <person name="Haas B.J."/>
            <person name="Majoros W.H."/>
            <person name="Farzad M."/>
            <person name="Carlton J.M."/>
            <person name="Smith R.K. Jr."/>
            <person name="Garg J."/>
            <person name="Pearlman R.E."/>
            <person name="Karrer K.M."/>
            <person name="Sun L."/>
            <person name="Manning G."/>
            <person name="Elde N.C."/>
            <person name="Turkewitz A.P."/>
            <person name="Asai D.J."/>
            <person name="Wilkes D.E."/>
            <person name="Wang Y."/>
            <person name="Cai H."/>
            <person name="Collins K."/>
            <person name="Stewart B.A."/>
            <person name="Lee S.R."/>
            <person name="Wilamowska K."/>
            <person name="Weinberg Z."/>
            <person name="Ruzzo W.L."/>
            <person name="Wloga D."/>
            <person name="Gaertig J."/>
            <person name="Frankel J."/>
            <person name="Tsao C.-C."/>
            <person name="Gorovsky M.A."/>
            <person name="Keeling P.J."/>
            <person name="Waller R.F."/>
            <person name="Patron N.J."/>
            <person name="Cherry J.M."/>
            <person name="Stover N.A."/>
            <person name="Krieger C.J."/>
            <person name="del Toro C."/>
            <person name="Ryder H.F."/>
            <person name="Williamson S.C."/>
            <person name="Barbeau R.A."/>
            <person name="Hamilton E.P."/>
            <person name="Orias E."/>
        </authorList>
    </citation>
    <scope>NUCLEOTIDE SEQUENCE [LARGE SCALE GENOMIC DNA]</scope>
    <source>
        <strain evidence="2">SB210</strain>
    </source>
</reference>